<dbReference type="Proteomes" id="UP000242222">
    <property type="component" value="Unassembled WGS sequence"/>
</dbReference>
<evidence type="ECO:0000313" key="1">
    <source>
        <dbReference type="EMBL" id="SFN17393.1"/>
    </source>
</evidence>
<dbReference type="EMBL" id="FOVC01000003">
    <property type="protein sequence ID" value="SFN17393.1"/>
    <property type="molecule type" value="Genomic_DNA"/>
</dbReference>
<organism evidence="1 2">
    <name type="scientific">Izhakiella capsodis</name>
    <dbReference type="NCBI Taxonomy" id="1367852"/>
    <lineage>
        <taxon>Bacteria</taxon>
        <taxon>Pseudomonadati</taxon>
        <taxon>Pseudomonadota</taxon>
        <taxon>Gammaproteobacteria</taxon>
        <taxon>Enterobacterales</taxon>
        <taxon>Erwiniaceae</taxon>
        <taxon>Izhakiella</taxon>
    </lineage>
</organism>
<proteinExistence type="predicted"/>
<accession>A0A1I4WW44</accession>
<name>A0A1I4WW44_9GAMM</name>
<gene>
    <name evidence="1" type="ORF">SAMN05216516_10381</name>
</gene>
<protein>
    <submittedName>
        <fullName evidence="1">Uncharacterized protein</fullName>
    </submittedName>
</protein>
<sequence length="120" mass="13598">MVERVTHSMRDELSDVLPEQSEDGIRLSMPTDLVRGVLIGTSRTVDGDNKNRFKRGTDTFPLIDRDCFVIDAANSQKFMGIPVAEYTENERVKLGYFVAGRKAEAVIRGDKFFPRPPIFM</sequence>
<dbReference type="AlphaFoldDB" id="A0A1I4WW44"/>
<keyword evidence="2" id="KW-1185">Reference proteome</keyword>
<reference evidence="2" key="1">
    <citation type="submission" date="2016-10" db="EMBL/GenBank/DDBJ databases">
        <authorList>
            <person name="Varghese N."/>
            <person name="Submissions S."/>
        </authorList>
    </citation>
    <scope>NUCLEOTIDE SEQUENCE [LARGE SCALE GENOMIC DNA]</scope>
    <source>
        <strain evidence="2">N6PO6</strain>
    </source>
</reference>
<evidence type="ECO:0000313" key="2">
    <source>
        <dbReference type="Proteomes" id="UP000242222"/>
    </source>
</evidence>